<dbReference type="NCBIfam" id="TIGR00574">
    <property type="entry name" value="dnl1"/>
    <property type="match status" value="1"/>
</dbReference>
<dbReference type="SUPFAM" id="SSF117018">
    <property type="entry name" value="ATP-dependent DNA ligase DNA-binding domain"/>
    <property type="match status" value="1"/>
</dbReference>
<dbReference type="PANTHER" id="PTHR45674:SF7">
    <property type="entry name" value="DNA LIGASE"/>
    <property type="match status" value="1"/>
</dbReference>
<evidence type="ECO:0000256" key="1">
    <source>
        <dbReference type="ARBA" id="ARBA00013308"/>
    </source>
</evidence>
<dbReference type="GO" id="GO:0071897">
    <property type="term" value="P:DNA biosynthetic process"/>
    <property type="evidence" value="ECO:0007669"/>
    <property type="project" value="InterPro"/>
</dbReference>
<keyword evidence="11" id="KW-0234">DNA repair</keyword>
<dbReference type="GO" id="GO:0003677">
    <property type="term" value="F:DNA binding"/>
    <property type="evidence" value="ECO:0007669"/>
    <property type="project" value="InterPro"/>
</dbReference>
<feature type="domain" description="ATP-dependent DNA ligase family profile" evidence="13">
    <location>
        <begin position="229"/>
        <end position="389"/>
    </location>
</feature>
<keyword evidence="7" id="KW-0227">DNA damage</keyword>
<dbReference type="InterPro" id="IPR012310">
    <property type="entry name" value="DNA_ligase_ATP-dep_cent"/>
</dbReference>
<evidence type="ECO:0000256" key="5">
    <source>
        <dbReference type="ARBA" id="ARBA00022723"/>
    </source>
</evidence>
<accession>A0A497F7R6</accession>
<dbReference type="PANTHER" id="PTHR45674">
    <property type="entry name" value="DNA LIGASE 1/3 FAMILY MEMBER"/>
    <property type="match status" value="1"/>
</dbReference>
<sequence>MPEKFEELCSLCEKLSQISSRISKIDLVASFLRKLNPNEIAPAVRMIIGEVFPSWDQREFEVSGSTLFKVLQDLTGITPMEYLKYFDETGDVGSCFKLIFEVKRKPVQKLLLERPLTIMEVYRLLEEIAKTSGAGSRRKKERILESLLSRASPLEAKYIVKLIIGERRHGFGEGLMEQAIAKAFNVPEDLVRRANMLISDIGHVAQRARESGVNGIKAIDITLFHPIKPMLAEDAESVEDALLEFGGVAAFEVKPDGARVQIHSDGVKVEIFSRRLTNVTKSLPEVVDWIKSKVSAKKLVVEGEVIAIGKDGKPLPFQYVMRRFRRVREIEEVMAKIPVKLYLFDILYVDGKNLVDEPYCVRRAKLEEIADPQLLIPQTVTKEVEVARKFF</sequence>
<evidence type="ECO:0000256" key="9">
    <source>
        <dbReference type="ARBA" id="ARBA00022842"/>
    </source>
</evidence>
<evidence type="ECO:0000256" key="4">
    <source>
        <dbReference type="ARBA" id="ARBA00022705"/>
    </source>
</evidence>
<evidence type="ECO:0000256" key="6">
    <source>
        <dbReference type="ARBA" id="ARBA00022741"/>
    </source>
</evidence>
<evidence type="ECO:0000313" key="16">
    <source>
        <dbReference type="Proteomes" id="UP000269499"/>
    </source>
</evidence>
<evidence type="ECO:0000256" key="7">
    <source>
        <dbReference type="ARBA" id="ARBA00022763"/>
    </source>
</evidence>
<evidence type="ECO:0000256" key="2">
    <source>
        <dbReference type="ARBA" id="ARBA00022598"/>
    </source>
</evidence>
<dbReference type="GO" id="GO:0006310">
    <property type="term" value="P:DNA recombination"/>
    <property type="evidence" value="ECO:0007669"/>
    <property type="project" value="UniProtKB-KW"/>
</dbReference>
<dbReference type="SUPFAM" id="SSF56091">
    <property type="entry name" value="DNA ligase/mRNA capping enzyme, catalytic domain"/>
    <property type="match status" value="1"/>
</dbReference>
<comment type="caution">
    <text evidence="15">The sequence shown here is derived from an EMBL/GenBank/DDBJ whole genome shotgun (WGS) entry which is preliminary data.</text>
</comment>
<feature type="domain" description="DNA ligase ATP-dependent N-terminal" evidence="14">
    <location>
        <begin position="4"/>
        <end position="181"/>
    </location>
</feature>
<dbReference type="AlphaFoldDB" id="A0A497F7R6"/>
<reference evidence="15 16" key="1">
    <citation type="submission" date="2018-06" db="EMBL/GenBank/DDBJ databases">
        <title>Extensive metabolic versatility and redundancy in microbially diverse, dynamic hydrothermal sediments.</title>
        <authorList>
            <person name="Dombrowski N."/>
            <person name="Teske A."/>
            <person name="Baker B.J."/>
        </authorList>
    </citation>
    <scope>NUCLEOTIDE SEQUENCE [LARGE SCALE GENOMIC DNA]</scope>
    <source>
        <strain evidence="15">B20_G2</strain>
    </source>
</reference>
<evidence type="ECO:0000259" key="14">
    <source>
        <dbReference type="Pfam" id="PF04675"/>
    </source>
</evidence>
<keyword evidence="9" id="KW-0460">Magnesium</keyword>
<dbReference type="Gene3D" id="3.30.470.30">
    <property type="entry name" value="DNA ligase/mRNA capping enzyme"/>
    <property type="match status" value="1"/>
</dbReference>
<keyword evidence="5" id="KW-0479">Metal-binding</keyword>
<evidence type="ECO:0000313" key="15">
    <source>
        <dbReference type="EMBL" id="RLE55182.1"/>
    </source>
</evidence>
<keyword evidence="10" id="KW-0233">DNA recombination</keyword>
<keyword evidence="6" id="KW-0547">Nucleotide-binding</keyword>
<feature type="non-terminal residue" evidence="15">
    <location>
        <position position="391"/>
    </location>
</feature>
<dbReference type="GO" id="GO:0046872">
    <property type="term" value="F:metal ion binding"/>
    <property type="evidence" value="ECO:0007669"/>
    <property type="project" value="UniProtKB-KW"/>
</dbReference>
<evidence type="ECO:0000259" key="13">
    <source>
        <dbReference type="Pfam" id="PF01068"/>
    </source>
</evidence>
<keyword evidence="12" id="KW-0131">Cell cycle</keyword>
<name>A0A497F7R6_9CREN</name>
<organism evidence="15 16">
    <name type="scientific">Thermoproteota archaeon</name>
    <dbReference type="NCBI Taxonomy" id="2056631"/>
    <lineage>
        <taxon>Archaea</taxon>
        <taxon>Thermoproteota</taxon>
    </lineage>
</organism>
<evidence type="ECO:0000256" key="11">
    <source>
        <dbReference type="ARBA" id="ARBA00023204"/>
    </source>
</evidence>
<dbReference type="Pfam" id="PF01068">
    <property type="entry name" value="DNA_ligase_A_M"/>
    <property type="match status" value="1"/>
</dbReference>
<dbReference type="GO" id="GO:0051301">
    <property type="term" value="P:cell division"/>
    <property type="evidence" value="ECO:0007669"/>
    <property type="project" value="UniProtKB-KW"/>
</dbReference>
<gene>
    <name evidence="15" type="ORF">DRJ26_01130</name>
</gene>
<dbReference type="InterPro" id="IPR036599">
    <property type="entry name" value="DNA_ligase_N_sf"/>
</dbReference>
<keyword evidence="2 15" id="KW-0436">Ligase</keyword>
<dbReference type="Gene3D" id="1.10.3260.10">
    <property type="entry name" value="DNA ligase, ATP-dependent, N-terminal domain"/>
    <property type="match status" value="1"/>
</dbReference>
<dbReference type="GO" id="GO:0005524">
    <property type="term" value="F:ATP binding"/>
    <property type="evidence" value="ECO:0007669"/>
    <property type="project" value="UniProtKB-KW"/>
</dbReference>
<protein>
    <recommendedName>
        <fullName evidence="1">DNA ligase</fullName>
    </recommendedName>
</protein>
<evidence type="ECO:0000256" key="12">
    <source>
        <dbReference type="ARBA" id="ARBA00023306"/>
    </source>
</evidence>
<dbReference type="Proteomes" id="UP000269499">
    <property type="component" value="Unassembled WGS sequence"/>
</dbReference>
<dbReference type="InterPro" id="IPR050191">
    <property type="entry name" value="ATP-dep_DNA_ligase"/>
</dbReference>
<proteinExistence type="predicted"/>
<dbReference type="InterPro" id="IPR000977">
    <property type="entry name" value="DNA_ligase_ATP-dep"/>
</dbReference>
<evidence type="ECO:0000256" key="3">
    <source>
        <dbReference type="ARBA" id="ARBA00022618"/>
    </source>
</evidence>
<evidence type="ECO:0000256" key="10">
    <source>
        <dbReference type="ARBA" id="ARBA00023172"/>
    </source>
</evidence>
<keyword evidence="8" id="KW-0067">ATP-binding</keyword>
<dbReference type="CDD" id="cd07901">
    <property type="entry name" value="Adenylation_DNA_ligase_Arch_LigB"/>
    <property type="match status" value="1"/>
</dbReference>
<keyword evidence="3" id="KW-0132">Cell division</keyword>
<dbReference type="GO" id="GO:0006281">
    <property type="term" value="P:DNA repair"/>
    <property type="evidence" value="ECO:0007669"/>
    <property type="project" value="UniProtKB-KW"/>
</dbReference>
<evidence type="ECO:0000256" key="8">
    <source>
        <dbReference type="ARBA" id="ARBA00022840"/>
    </source>
</evidence>
<dbReference type="InterPro" id="IPR016059">
    <property type="entry name" value="DNA_ligase_ATP-dep_CS"/>
</dbReference>
<dbReference type="Pfam" id="PF04675">
    <property type="entry name" value="DNA_ligase_A_N"/>
    <property type="match status" value="1"/>
</dbReference>
<dbReference type="GO" id="GO:0003910">
    <property type="term" value="F:DNA ligase (ATP) activity"/>
    <property type="evidence" value="ECO:0007669"/>
    <property type="project" value="InterPro"/>
</dbReference>
<dbReference type="GO" id="GO:0006273">
    <property type="term" value="P:lagging strand elongation"/>
    <property type="evidence" value="ECO:0007669"/>
    <property type="project" value="TreeGrafter"/>
</dbReference>
<dbReference type="FunFam" id="1.10.3260.10:FF:000007">
    <property type="entry name" value="DNA ligase"/>
    <property type="match status" value="1"/>
</dbReference>
<dbReference type="EMBL" id="QMRA01000010">
    <property type="protein sequence ID" value="RLE55182.1"/>
    <property type="molecule type" value="Genomic_DNA"/>
</dbReference>
<dbReference type="InterPro" id="IPR012308">
    <property type="entry name" value="DNA_ligase_ATP-dep_N"/>
</dbReference>
<dbReference type="PROSITE" id="PS00697">
    <property type="entry name" value="DNA_LIGASE_A1"/>
    <property type="match status" value="1"/>
</dbReference>
<keyword evidence="4" id="KW-0235">DNA replication</keyword>